<proteinExistence type="predicted"/>
<dbReference type="SMART" id="SM00271">
    <property type="entry name" value="DnaJ"/>
    <property type="match status" value="1"/>
</dbReference>
<reference evidence="3 4" key="1">
    <citation type="submission" date="2021-02" db="EMBL/GenBank/DDBJ databases">
        <title>Variation within the Batrachochytrium salamandrivorans European outbreak.</title>
        <authorList>
            <person name="Kelly M."/>
            <person name="Pasmans F."/>
            <person name="Shea T.P."/>
            <person name="Munoz J.F."/>
            <person name="Carranza S."/>
            <person name="Cuomo C.A."/>
            <person name="Martel A."/>
        </authorList>
    </citation>
    <scope>NUCLEOTIDE SEQUENCE [LARGE SCALE GENOMIC DNA]</scope>
    <source>
        <strain evidence="3 4">AMFP18/2</strain>
    </source>
</reference>
<feature type="transmembrane region" description="Helical" evidence="1">
    <location>
        <begin position="155"/>
        <end position="174"/>
    </location>
</feature>
<dbReference type="InterPro" id="IPR036869">
    <property type="entry name" value="J_dom_sf"/>
</dbReference>
<evidence type="ECO:0000256" key="1">
    <source>
        <dbReference type="SAM" id="Phobius"/>
    </source>
</evidence>
<keyword evidence="1" id="KW-0472">Membrane</keyword>
<evidence type="ECO:0000259" key="2">
    <source>
        <dbReference type="PROSITE" id="PS50076"/>
    </source>
</evidence>
<accession>A0ABQ8EUB7</accession>
<organism evidence="3 4">
    <name type="scientific">Batrachochytrium salamandrivorans</name>
    <dbReference type="NCBI Taxonomy" id="1357716"/>
    <lineage>
        <taxon>Eukaryota</taxon>
        <taxon>Fungi</taxon>
        <taxon>Fungi incertae sedis</taxon>
        <taxon>Chytridiomycota</taxon>
        <taxon>Chytridiomycota incertae sedis</taxon>
        <taxon>Chytridiomycetes</taxon>
        <taxon>Rhizophydiales</taxon>
        <taxon>Rhizophydiales incertae sedis</taxon>
        <taxon>Batrachochytrium</taxon>
    </lineage>
</organism>
<dbReference type="PANTHER" id="PTHR44240:SF10">
    <property type="entry name" value="J DOMAIN-CONTAINING PROTEIN"/>
    <property type="match status" value="1"/>
</dbReference>
<keyword evidence="1" id="KW-1133">Transmembrane helix</keyword>
<dbReference type="Pfam" id="PF00226">
    <property type="entry name" value="DnaJ"/>
    <property type="match status" value="1"/>
</dbReference>
<evidence type="ECO:0000313" key="4">
    <source>
        <dbReference type="Proteomes" id="UP001648503"/>
    </source>
</evidence>
<protein>
    <recommendedName>
        <fullName evidence="2">J domain-containing protein</fullName>
    </recommendedName>
</protein>
<dbReference type="InterPro" id="IPR052276">
    <property type="entry name" value="Diphthamide-biosynth_chaperone"/>
</dbReference>
<gene>
    <name evidence="3" type="ORF">BASA50_001151</name>
</gene>
<name>A0ABQ8EUB7_9FUNG</name>
<sequence length="213" mass="24997">MTAVHLYRQSMALQRASRYVGYPIIHRLECKSSFYNHIPSYQCVHAIHTDSGRWNHPESPYDILKASASDTQDELKNHFLELSKTFHPDKTLQLPDEERKQRHIRYLHIQAAYKLLRNPVARDAYDRGLAATRPGYMPTKDHYGDAPIHPTVGGFVYPWFLGVTFLGILSFIWIDNSHKSRLREEDLAWKLFRRQRRAEGLEDVVGMTTHRRR</sequence>
<evidence type="ECO:0000313" key="3">
    <source>
        <dbReference type="EMBL" id="KAH6585542.1"/>
    </source>
</evidence>
<dbReference type="InterPro" id="IPR001623">
    <property type="entry name" value="DnaJ_domain"/>
</dbReference>
<dbReference type="PANTHER" id="PTHR44240">
    <property type="entry name" value="DNAJ DOMAIN (PROKARYOTIC HEAT SHOCK PROTEIN)-RELATED"/>
    <property type="match status" value="1"/>
</dbReference>
<dbReference type="CDD" id="cd06257">
    <property type="entry name" value="DnaJ"/>
    <property type="match status" value="1"/>
</dbReference>
<dbReference type="Proteomes" id="UP001648503">
    <property type="component" value="Unassembled WGS sequence"/>
</dbReference>
<keyword evidence="1" id="KW-0812">Transmembrane</keyword>
<dbReference type="EMBL" id="JAFCIX010000580">
    <property type="protein sequence ID" value="KAH6585542.1"/>
    <property type="molecule type" value="Genomic_DNA"/>
</dbReference>
<keyword evidence="4" id="KW-1185">Reference proteome</keyword>
<comment type="caution">
    <text evidence="3">The sequence shown here is derived from an EMBL/GenBank/DDBJ whole genome shotgun (WGS) entry which is preliminary data.</text>
</comment>
<dbReference type="PROSITE" id="PS50076">
    <property type="entry name" value="DNAJ_2"/>
    <property type="match status" value="1"/>
</dbReference>
<dbReference type="Gene3D" id="1.10.287.110">
    <property type="entry name" value="DnaJ domain"/>
    <property type="match status" value="1"/>
</dbReference>
<feature type="domain" description="J" evidence="2">
    <location>
        <begin position="59"/>
        <end position="129"/>
    </location>
</feature>
<dbReference type="SUPFAM" id="SSF46565">
    <property type="entry name" value="Chaperone J-domain"/>
    <property type="match status" value="1"/>
</dbReference>